<dbReference type="STRING" id="1120920.SAMN03080599_00192"/>
<dbReference type="AlphaFoldDB" id="A0A1G5RR50"/>
<organism evidence="1 2">
    <name type="scientific">Acidaminobacter hydrogenoformans DSM 2784</name>
    <dbReference type="NCBI Taxonomy" id="1120920"/>
    <lineage>
        <taxon>Bacteria</taxon>
        <taxon>Bacillati</taxon>
        <taxon>Bacillota</taxon>
        <taxon>Clostridia</taxon>
        <taxon>Peptostreptococcales</taxon>
        <taxon>Acidaminobacteraceae</taxon>
        <taxon>Acidaminobacter</taxon>
    </lineage>
</organism>
<dbReference type="Proteomes" id="UP000199208">
    <property type="component" value="Unassembled WGS sequence"/>
</dbReference>
<evidence type="ECO:0000313" key="2">
    <source>
        <dbReference type="Proteomes" id="UP000199208"/>
    </source>
</evidence>
<gene>
    <name evidence="1" type="ORF">SAMN03080599_00192</name>
</gene>
<evidence type="ECO:0008006" key="3">
    <source>
        <dbReference type="Google" id="ProtNLM"/>
    </source>
</evidence>
<sequence>MLREGHDMFIGRELELQELERRYEASGFQLFVLYGRRVGKTRLIQEFCKNKAALFHVSIQQEVNGALRAFSRDVLAALPSEVSAYIDHFNSWEEAFRYTAAQANGSNENTSAVKGELLSLNGHLLEEPMNLMKQEMREPALYNSIIEAVANGDSRQNEIATAVKKDARDITAYLKALIDLGILEKQQPVEETIRKRRFTGWQTSSIVSGPASCHPACPSSAWEWATMPGRM</sequence>
<keyword evidence="2" id="KW-1185">Reference proteome</keyword>
<dbReference type="EMBL" id="FMWL01000001">
    <property type="protein sequence ID" value="SCZ76350.1"/>
    <property type="molecule type" value="Genomic_DNA"/>
</dbReference>
<evidence type="ECO:0000313" key="1">
    <source>
        <dbReference type="EMBL" id="SCZ76350.1"/>
    </source>
</evidence>
<name>A0A1G5RR50_9FIRM</name>
<dbReference type="Gene3D" id="3.40.50.300">
    <property type="entry name" value="P-loop containing nucleotide triphosphate hydrolases"/>
    <property type="match status" value="1"/>
</dbReference>
<proteinExistence type="predicted"/>
<dbReference type="PANTHER" id="PTHR34704">
    <property type="entry name" value="ATPASE"/>
    <property type="match status" value="1"/>
</dbReference>
<accession>A0A1G5RR50</accession>
<dbReference type="PANTHER" id="PTHR34704:SF1">
    <property type="entry name" value="ATPASE"/>
    <property type="match status" value="1"/>
</dbReference>
<dbReference type="InterPro" id="IPR027417">
    <property type="entry name" value="P-loop_NTPase"/>
</dbReference>
<reference evidence="1 2" key="1">
    <citation type="submission" date="2016-10" db="EMBL/GenBank/DDBJ databases">
        <authorList>
            <person name="de Groot N.N."/>
        </authorList>
    </citation>
    <scope>NUCLEOTIDE SEQUENCE [LARGE SCALE GENOMIC DNA]</scope>
    <source>
        <strain evidence="1 2">DSM 2784</strain>
    </source>
</reference>
<protein>
    <recommendedName>
        <fullName evidence="3">ATPase</fullName>
    </recommendedName>
</protein>